<dbReference type="PROSITE" id="PS00211">
    <property type="entry name" value="ABC_TRANSPORTER_1"/>
    <property type="match status" value="1"/>
</dbReference>
<evidence type="ECO:0000256" key="3">
    <source>
        <dbReference type="ARBA" id="ARBA00022741"/>
    </source>
</evidence>
<gene>
    <name evidence="6" type="ORF">EI42_03766</name>
</gene>
<dbReference type="Pfam" id="PF00005">
    <property type="entry name" value="ABC_tran"/>
    <property type="match status" value="1"/>
</dbReference>
<dbReference type="SUPFAM" id="SSF52540">
    <property type="entry name" value="P-loop containing nucleoside triphosphate hydrolases"/>
    <property type="match status" value="1"/>
</dbReference>
<comment type="caution">
    <text evidence="6">The sequence shown here is derived from an EMBL/GenBank/DDBJ whole genome shotgun (WGS) entry which is preliminary data.</text>
</comment>
<dbReference type="PANTHER" id="PTHR43335">
    <property type="entry name" value="ABC TRANSPORTER, ATP-BINDING PROTEIN"/>
    <property type="match status" value="1"/>
</dbReference>
<dbReference type="InterPro" id="IPR003593">
    <property type="entry name" value="AAA+_ATPase"/>
</dbReference>
<dbReference type="GO" id="GO:0016887">
    <property type="term" value="F:ATP hydrolysis activity"/>
    <property type="evidence" value="ECO:0007669"/>
    <property type="project" value="InterPro"/>
</dbReference>
<accession>A0A326U583</accession>
<dbReference type="SMART" id="SM00382">
    <property type="entry name" value="AAA"/>
    <property type="match status" value="1"/>
</dbReference>
<evidence type="ECO:0000256" key="2">
    <source>
        <dbReference type="ARBA" id="ARBA00022448"/>
    </source>
</evidence>
<keyword evidence="2" id="KW-0813">Transport</keyword>
<dbReference type="OrthoDB" id="9804819at2"/>
<dbReference type="PROSITE" id="PS50893">
    <property type="entry name" value="ABC_TRANSPORTER_2"/>
    <property type="match status" value="1"/>
</dbReference>
<dbReference type="RefSeq" id="WP_111324119.1">
    <property type="nucleotide sequence ID" value="NZ_BIFX01000001.1"/>
</dbReference>
<dbReference type="InterPro" id="IPR027417">
    <property type="entry name" value="P-loop_NTPase"/>
</dbReference>
<feature type="domain" description="ABC transporter" evidence="5">
    <location>
        <begin position="7"/>
        <end position="240"/>
    </location>
</feature>
<dbReference type="CDD" id="cd03268">
    <property type="entry name" value="ABC_BcrA_bacitracin_resist"/>
    <property type="match status" value="1"/>
</dbReference>
<keyword evidence="3" id="KW-0547">Nucleotide-binding</keyword>
<evidence type="ECO:0000259" key="5">
    <source>
        <dbReference type="PROSITE" id="PS50893"/>
    </source>
</evidence>
<dbReference type="EMBL" id="QKUF01000014">
    <property type="protein sequence ID" value="PZW26614.1"/>
    <property type="molecule type" value="Genomic_DNA"/>
</dbReference>
<dbReference type="GO" id="GO:0005524">
    <property type="term" value="F:ATP binding"/>
    <property type="evidence" value="ECO:0007669"/>
    <property type="project" value="UniProtKB-KW"/>
</dbReference>
<keyword evidence="4 6" id="KW-0067">ATP-binding</keyword>
<evidence type="ECO:0000256" key="1">
    <source>
        <dbReference type="ARBA" id="ARBA00005417"/>
    </source>
</evidence>
<dbReference type="InterPro" id="IPR017871">
    <property type="entry name" value="ABC_transporter-like_CS"/>
</dbReference>
<evidence type="ECO:0000256" key="4">
    <source>
        <dbReference type="ARBA" id="ARBA00022840"/>
    </source>
</evidence>
<keyword evidence="7" id="KW-1185">Reference proteome</keyword>
<name>A0A326U583_THEHA</name>
<dbReference type="InterPro" id="IPR003439">
    <property type="entry name" value="ABC_transporter-like_ATP-bd"/>
</dbReference>
<evidence type="ECO:0000313" key="6">
    <source>
        <dbReference type="EMBL" id="PZW26614.1"/>
    </source>
</evidence>
<reference evidence="6 7" key="1">
    <citation type="submission" date="2018-06" db="EMBL/GenBank/DDBJ databases">
        <title>Genomic Encyclopedia of Archaeal and Bacterial Type Strains, Phase II (KMG-II): from individual species to whole genera.</title>
        <authorList>
            <person name="Goeker M."/>
        </authorList>
    </citation>
    <scope>NUCLEOTIDE SEQUENCE [LARGE SCALE GENOMIC DNA]</scope>
    <source>
        <strain evidence="6 7">ATCC BAA-1881</strain>
    </source>
</reference>
<evidence type="ECO:0000313" key="7">
    <source>
        <dbReference type="Proteomes" id="UP000248806"/>
    </source>
</evidence>
<protein>
    <submittedName>
        <fullName evidence="6">ABC-2 type transport system ATP-binding protein</fullName>
    </submittedName>
</protein>
<dbReference type="Gene3D" id="3.40.50.300">
    <property type="entry name" value="P-loop containing nucleotide triphosphate hydrolases"/>
    <property type="match status" value="1"/>
</dbReference>
<dbReference type="PANTHER" id="PTHR43335:SF4">
    <property type="entry name" value="ABC TRANSPORTER, ATP-BINDING PROTEIN"/>
    <property type="match status" value="1"/>
</dbReference>
<proteinExistence type="inferred from homology"/>
<comment type="similarity">
    <text evidence="1">Belongs to the ABC transporter superfamily.</text>
</comment>
<sequence>MEKEIVLRTEGLSKRFGKRVAVDNLPLEVYRGDVFGLLGPNGSGKTTTIRMILNLIRPTNGRVILFGCPSTEKGAYREALRGVGAIVEQPLFYPFLSGWENLRGIAVFAGLPDNSQTRTRIDEVLQMVGLAERARDTFQKYSLGMKQRLGIAAALLNNPELVILDEPTNGLDPAGVVEIRNFIGLLAKQGITVIVSSHILHEIQQVCSRVAIIKFGQLLVQGDVHSLLASQSGVRMLFRSTEQAYMAEKLLNALRGERAPWLNGAHCLQAEAGSWAPPGSVLLHVDVSVEHSADLNAYLCSQGVVPAEIRRVEASLERYFLELTGEAAGYMTNHIQGASMMALGRNG</sequence>
<organism evidence="6 7">
    <name type="scientific">Thermosporothrix hazakensis</name>
    <dbReference type="NCBI Taxonomy" id="644383"/>
    <lineage>
        <taxon>Bacteria</taxon>
        <taxon>Bacillati</taxon>
        <taxon>Chloroflexota</taxon>
        <taxon>Ktedonobacteria</taxon>
        <taxon>Ktedonobacterales</taxon>
        <taxon>Thermosporotrichaceae</taxon>
        <taxon>Thermosporothrix</taxon>
    </lineage>
</organism>
<dbReference type="Proteomes" id="UP000248806">
    <property type="component" value="Unassembled WGS sequence"/>
</dbReference>
<dbReference type="AlphaFoldDB" id="A0A326U583"/>